<accession>A0AB34VFA0</accession>
<proteinExistence type="predicted"/>
<keyword evidence="1" id="KW-1133">Transmembrane helix</keyword>
<dbReference type="EMBL" id="LDSI01000018">
    <property type="protein sequence ID" value="KTS96476.1"/>
    <property type="molecule type" value="Genomic_DNA"/>
</dbReference>
<feature type="transmembrane region" description="Helical" evidence="1">
    <location>
        <begin position="37"/>
        <end position="59"/>
    </location>
</feature>
<evidence type="ECO:0000313" key="3">
    <source>
        <dbReference type="Proteomes" id="UP000072520"/>
    </source>
</evidence>
<sequence length="69" mass="7467">MNNIMRYSSVVISILFGAWLLSGAGIAFPGWFSAPEIVAKPLIVVIVLAAIIKTVLNLCDHLLADKKEN</sequence>
<evidence type="ECO:0000313" key="2">
    <source>
        <dbReference type="EMBL" id="KTS96476.1"/>
    </source>
</evidence>
<gene>
    <name evidence="2" type="ORF">RSA13_12610</name>
</gene>
<dbReference type="RefSeq" id="WP_058708917.1">
    <property type="nucleotide sequence ID" value="NZ_LDSI01000018.1"/>
</dbReference>
<keyword evidence="1" id="KW-0472">Membrane</keyword>
<dbReference type="Proteomes" id="UP000072520">
    <property type="component" value="Unassembled WGS sequence"/>
</dbReference>
<name>A0AB34VFA0_9GAMM</name>
<protein>
    <submittedName>
        <fullName evidence="2">Uncharacterized protein</fullName>
    </submittedName>
</protein>
<organism evidence="2 3">
    <name type="scientific">Pantoea stewartii</name>
    <dbReference type="NCBI Taxonomy" id="66269"/>
    <lineage>
        <taxon>Bacteria</taxon>
        <taxon>Pseudomonadati</taxon>
        <taxon>Pseudomonadota</taxon>
        <taxon>Gammaproteobacteria</taxon>
        <taxon>Enterobacterales</taxon>
        <taxon>Erwiniaceae</taxon>
        <taxon>Pantoea</taxon>
    </lineage>
</organism>
<reference evidence="2 3" key="1">
    <citation type="journal article" date="2016" name="Front. Microbiol.">
        <title>Genomic Resource of Rice Seed Associated Bacteria.</title>
        <authorList>
            <person name="Midha S."/>
            <person name="Bansal K."/>
            <person name="Sharma S."/>
            <person name="Kumar N."/>
            <person name="Patil P.P."/>
            <person name="Chaudhry V."/>
            <person name="Patil P.B."/>
        </authorList>
    </citation>
    <scope>NUCLEOTIDE SEQUENCE [LARGE SCALE GENOMIC DNA]</scope>
    <source>
        <strain evidence="2 3">RSA13</strain>
    </source>
</reference>
<comment type="caution">
    <text evidence="2">The sequence shown here is derived from an EMBL/GenBank/DDBJ whole genome shotgun (WGS) entry which is preliminary data.</text>
</comment>
<evidence type="ECO:0000256" key="1">
    <source>
        <dbReference type="SAM" id="Phobius"/>
    </source>
</evidence>
<keyword evidence="1" id="KW-0812">Transmembrane</keyword>
<dbReference type="AlphaFoldDB" id="A0AB34VFA0"/>